<name>A0A8S1K0L5_PARPR</name>
<evidence type="ECO:0000313" key="3">
    <source>
        <dbReference type="Proteomes" id="UP000688137"/>
    </source>
</evidence>
<dbReference type="AlphaFoldDB" id="A0A8S1K0L5"/>
<proteinExistence type="predicted"/>
<organism evidence="2 3">
    <name type="scientific">Paramecium primaurelia</name>
    <dbReference type="NCBI Taxonomy" id="5886"/>
    <lineage>
        <taxon>Eukaryota</taxon>
        <taxon>Sar</taxon>
        <taxon>Alveolata</taxon>
        <taxon>Ciliophora</taxon>
        <taxon>Intramacronucleata</taxon>
        <taxon>Oligohymenophorea</taxon>
        <taxon>Peniculida</taxon>
        <taxon>Parameciidae</taxon>
        <taxon>Paramecium</taxon>
    </lineage>
</organism>
<evidence type="ECO:0000256" key="1">
    <source>
        <dbReference type="SAM" id="MobiDB-lite"/>
    </source>
</evidence>
<dbReference type="OMA" id="KQKYSHN"/>
<dbReference type="Proteomes" id="UP000688137">
    <property type="component" value="Unassembled WGS sequence"/>
</dbReference>
<reference evidence="2" key="1">
    <citation type="submission" date="2021-01" db="EMBL/GenBank/DDBJ databases">
        <authorList>
            <consortium name="Genoscope - CEA"/>
            <person name="William W."/>
        </authorList>
    </citation>
    <scope>NUCLEOTIDE SEQUENCE</scope>
</reference>
<feature type="region of interest" description="Disordered" evidence="1">
    <location>
        <begin position="1"/>
        <end position="23"/>
    </location>
</feature>
<evidence type="ECO:0000313" key="2">
    <source>
        <dbReference type="EMBL" id="CAD8048124.1"/>
    </source>
</evidence>
<gene>
    <name evidence="2" type="ORF">PPRIM_AZ9-3.1.T0120330</name>
</gene>
<protein>
    <submittedName>
        <fullName evidence="2">Uncharacterized protein</fullName>
    </submittedName>
</protein>
<keyword evidence="3" id="KW-1185">Reference proteome</keyword>
<dbReference type="EMBL" id="CAJJDM010000009">
    <property type="protein sequence ID" value="CAD8048124.1"/>
    <property type="molecule type" value="Genomic_DNA"/>
</dbReference>
<comment type="caution">
    <text evidence="2">The sequence shown here is derived from an EMBL/GenBank/DDBJ whole genome shotgun (WGS) entry which is preliminary data.</text>
</comment>
<sequence>MNSTGSEIVKDEENPQKQKCSNNSTVQNIQNSYFDEEYLKKKEKRNRKFFLKKSISIVQICKQTGQLDLQFGSDFLHIEIMQGGHFPLNQYNLKDIPSEIYHNDQECQSSNINTSLCTASKSLLKKVRTIQSSLNYKSLTQIQQQLDVNELRQNFIIKENQINHSKNSYIFDRNQIQQHKLFSQQIEEAKQIILNQHQVIQLILQ</sequence>
<accession>A0A8S1K0L5</accession>